<accession>A0A9P4M5E3</accession>
<dbReference type="CDD" id="cd02440">
    <property type="entry name" value="AdoMet_MTases"/>
    <property type="match status" value="1"/>
</dbReference>
<dbReference type="PANTHER" id="PTHR32183">
    <property type="match status" value="1"/>
</dbReference>
<dbReference type="PANTHER" id="PTHR32183:SF11">
    <property type="entry name" value="THIOL METHYLTRANSFERASE 2-RELATED"/>
    <property type="match status" value="1"/>
</dbReference>
<dbReference type="EMBL" id="ML978136">
    <property type="protein sequence ID" value="KAF2093759.1"/>
    <property type="molecule type" value="Genomic_DNA"/>
</dbReference>
<organism evidence="5 6">
    <name type="scientific">Rhizodiscina lignyota</name>
    <dbReference type="NCBI Taxonomy" id="1504668"/>
    <lineage>
        <taxon>Eukaryota</taxon>
        <taxon>Fungi</taxon>
        <taxon>Dikarya</taxon>
        <taxon>Ascomycota</taxon>
        <taxon>Pezizomycotina</taxon>
        <taxon>Dothideomycetes</taxon>
        <taxon>Pleosporomycetidae</taxon>
        <taxon>Aulographales</taxon>
        <taxon>Rhizodiscinaceae</taxon>
        <taxon>Rhizodiscina</taxon>
    </lineage>
</organism>
<dbReference type="InterPro" id="IPR008854">
    <property type="entry name" value="TPMT"/>
</dbReference>
<dbReference type="Gene3D" id="3.40.50.150">
    <property type="entry name" value="Vaccinia Virus protein VP39"/>
    <property type="match status" value="1"/>
</dbReference>
<proteinExistence type="predicted"/>
<dbReference type="Pfam" id="PF05724">
    <property type="entry name" value="TPMT"/>
    <property type="match status" value="1"/>
</dbReference>
<keyword evidence="2 5" id="KW-0489">Methyltransferase</keyword>
<keyword evidence="4" id="KW-0949">S-adenosyl-L-methionine</keyword>
<evidence type="ECO:0000256" key="3">
    <source>
        <dbReference type="ARBA" id="ARBA00022679"/>
    </source>
</evidence>
<dbReference type="PROSITE" id="PS51585">
    <property type="entry name" value="SAM_MT_TPMT"/>
    <property type="match status" value="1"/>
</dbReference>
<comment type="caution">
    <text evidence="5">The sequence shown here is derived from an EMBL/GenBank/DDBJ whole genome shotgun (WGS) entry which is preliminary data.</text>
</comment>
<dbReference type="OrthoDB" id="276151at2759"/>
<keyword evidence="3" id="KW-0808">Transferase</keyword>
<evidence type="ECO:0000256" key="1">
    <source>
        <dbReference type="ARBA" id="ARBA00022553"/>
    </source>
</evidence>
<evidence type="ECO:0000313" key="5">
    <source>
        <dbReference type="EMBL" id="KAF2093759.1"/>
    </source>
</evidence>
<gene>
    <name evidence="5" type="ORF">NA57DRAFT_47445</name>
</gene>
<sequence>MDAAAKEKQREKARLHFLDAEPSVLTKKWDELYLDGSCLPWDRGQPSPALVDAINDRKDVLGAAVMADQGGPSGAVSRRKRAFVPGCGKGYDALLLASFGYDVCGLDASETVIRKCKENAEQSADKPEYAVRDAQTGKGSVTFIYGDFFSNDWFGNITGGIGHGFDLIFDYTFLCALPLALRPKWARRMSELLSPEDGHLICLEYPTTKAPSTGGPPWCLPPLVYEELLARPGEEISYNEEGWVTKSSSLKPSSDALIKIAHWQPERTHPAGQGTDWMSIWRHQ</sequence>
<dbReference type="SUPFAM" id="SSF53335">
    <property type="entry name" value="S-adenosyl-L-methionine-dependent methyltransferases"/>
    <property type="match status" value="1"/>
</dbReference>
<keyword evidence="6" id="KW-1185">Reference proteome</keyword>
<dbReference type="Proteomes" id="UP000799772">
    <property type="component" value="Unassembled WGS sequence"/>
</dbReference>
<protein>
    <submittedName>
        <fullName evidence="5">S-adenosyl-L-methionine-dependent methyltransferase</fullName>
    </submittedName>
</protein>
<evidence type="ECO:0000256" key="4">
    <source>
        <dbReference type="ARBA" id="ARBA00022691"/>
    </source>
</evidence>
<dbReference type="GO" id="GO:0008757">
    <property type="term" value="F:S-adenosylmethionine-dependent methyltransferase activity"/>
    <property type="evidence" value="ECO:0007669"/>
    <property type="project" value="InterPro"/>
</dbReference>
<name>A0A9P4M5E3_9PEZI</name>
<keyword evidence="1" id="KW-0597">Phosphoprotein</keyword>
<dbReference type="InterPro" id="IPR029063">
    <property type="entry name" value="SAM-dependent_MTases_sf"/>
</dbReference>
<evidence type="ECO:0000313" key="6">
    <source>
        <dbReference type="Proteomes" id="UP000799772"/>
    </source>
</evidence>
<dbReference type="AlphaFoldDB" id="A0A9P4M5E3"/>
<dbReference type="GO" id="GO:0032259">
    <property type="term" value="P:methylation"/>
    <property type="evidence" value="ECO:0007669"/>
    <property type="project" value="UniProtKB-KW"/>
</dbReference>
<reference evidence="5" key="1">
    <citation type="journal article" date="2020" name="Stud. Mycol.">
        <title>101 Dothideomycetes genomes: a test case for predicting lifestyles and emergence of pathogens.</title>
        <authorList>
            <person name="Haridas S."/>
            <person name="Albert R."/>
            <person name="Binder M."/>
            <person name="Bloem J."/>
            <person name="Labutti K."/>
            <person name="Salamov A."/>
            <person name="Andreopoulos B."/>
            <person name="Baker S."/>
            <person name="Barry K."/>
            <person name="Bills G."/>
            <person name="Bluhm B."/>
            <person name="Cannon C."/>
            <person name="Castanera R."/>
            <person name="Culley D."/>
            <person name="Daum C."/>
            <person name="Ezra D."/>
            <person name="Gonzalez J."/>
            <person name="Henrissat B."/>
            <person name="Kuo A."/>
            <person name="Liang C."/>
            <person name="Lipzen A."/>
            <person name="Lutzoni F."/>
            <person name="Magnuson J."/>
            <person name="Mondo S."/>
            <person name="Nolan M."/>
            <person name="Ohm R."/>
            <person name="Pangilinan J."/>
            <person name="Park H.-J."/>
            <person name="Ramirez L."/>
            <person name="Alfaro M."/>
            <person name="Sun H."/>
            <person name="Tritt A."/>
            <person name="Yoshinaga Y."/>
            <person name="Zwiers L.-H."/>
            <person name="Turgeon B."/>
            <person name="Goodwin S."/>
            <person name="Spatafora J."/>
            <person name="Crous P."/>
            <person name="Grigoriev I."/>
        </authorList>
    </citation>
    <scope>NUCLEOTIDE SEQUENCE</scope>
    <source>
        <strain evidence="5">CBS 133067</strain>
    </source>
</reference>
<evidence type="ECO:0000256" key="2">
    <source>
        <dbReference type="ARBA" id="ARBA00022603"/>
    </source>
</evidence>